<proteinExistence type="predicted"/>
<accession>A0AA38VCQ0</accession>
<name>A0AA38VCQ0_9PEZI</name>
<gene>
    <name evidence="1" type="ORF">NKR23_g12493</name>
</gene>
<dbReference type="AlphaFoldDB" id="A0AA38VCQ0"/>
<evidence type="ECO:0000313" key="2">
    <source>
        <dbReference type="Proteomes" id="UP001174694"/>
    </source>
</evidence>
<dbReference type="Proteomes" id="UP001174694">
    <property type="component" value="Unassembled WGS sequence"/>
</dbReference>
<dbReference type="EMBL" id="JANBVO010000155">
    <property type="protein sequence ID" value="KAJ9129638.1"/>
    <property type="molecule type" value="Genomic_DNA"/>
</dbReference>
<evidence type="ECO:0000313" key="1">
    <source>
        <dbReference type="EMBL" id="KAJ9129638.1"/>
    </source>
</evidence>
<protein>
    <submittedName>
        <fullName evidence="1">Uncharacterized protein</fullName>
    </submittedName>
</protein>
<keyword evidence="2" id="KW-1185">Reference proteome</keyword>
<sequence>KQISELVKTLDISADRASQAATDLQMRLSAAGYDEDREIKGLRNYLLYELDVAESKIDAAVEVWQALLKEKRAVELDQDQQQPSLNGSKRVLIRNVRDFKAGLAATAGARPAKGLSEFL</sequence>
<organism evidence="1 2">
    <name type="scientific">Pleurostoma richardsiae</name>
    <dbReference type="NCBI Taxonomy" id="41990"/>
    <lineage>
        <taxon>Eukaryota</taxon>
        <taxon>Fungi</taxon>
        <taxon>Dikarya</taxon>
        <taxon>Ascomycota</taxon>
        <taxon>Pezizomycotina</taxon>
        <taxon>Sordariomycetes</taxon>
        <taxon>Sordariomycetidae</taxon>
        <taxon>Calosphaeriales</taxon>
        <taxon>Pleurostomataceae</taxon>
        <taxon>Pleurostoma</taxon>
    </lineage>
</organism>
<comment type="caution">
    <text evidence="1">The sequence shown here is derived from an EMBL/GenBank/DDBJ whole genome shotgun (WGS) entry which is preliminary data.</text>
</comment>
<feature type="non-terminal residue" evidence="1">
    <location>
        <position position="1"/>
    </location>
</feature>
<reference evidence="1" key="1">
    <citation type="submission" date="2022-07" db="EMBL/GenBank/DDBJ databases">
        <title>Fungi with potential for degradation of polypropylene.</title>
        <authorList>
            <person name="Gostincar C."/>
        </authorList>
    </citation>
    <scope>NUCLEOTIDE SEQUENCE</scope>
    <source>
        <strain evidence="1">EXF-13308</strain>
    </source>
</reference>